<keyword evidence="3" id="KW-1185">Reference proteome</keyword>
<keyword evidence="1" id="KW-0812">Transmembrane</keyword>
<evidence type="ECO:0000313" key="2">
    <source>
        <dbReference type="EMBL" id="KAJ0397374.1"/>
    </source>
</evidence>
<gene>
    <name evidence="2" type="ORF">P43SY_008205</name>
</gene>
<dbReference type="EMBL" id="JAKCXM010000255">
    <property type="protein sequence ID" value="KAJ0397374.1"/>
    <property type="molecule type" value="Genomic_DNA"/>
</dbReference>
<feature type="transmembrane region" description="Helical" evidence="1">
    <location>
        <begin position="51"/>
        <end position="71"/>
    </location>
</feature>
<name>A0AAD5Q520_PYTIN</name>
<sequence>MGLRSRQRRLAGGAPSAFDIETNQRVKQSLQDHLQASRNDVDAFNLTWKRALGMGGLLLAMYEAAAGYQLLAASAGIVELRVVVVVLIKALAMAALIATRKYVQSGASAVFGASVVLSGGYALLWTLVVGLLGVSLSTTEASPLPVVYFVVAHGALRLIGDNTKAEVARATQLEKLERALNSGKHQ</sequence>
<feature type="transmembrane region" description="Helical" evidence="1">
    <location>
        <begin position="142"/>
        <end position="159"/>
    </location>
</feature>
<organism evidence="2 3">
    <name type="scientific">Pythium insidiosum</name>
    <name type="common">Pythiosis disease agent</name>
    <dbReference type="NCBI Taxonomy" id="114742"/>
    <lineage>
        <taxon>Eukaryota</taxon>
        <taxon>Sar</taxon>
        <taxon>Stramenopiles</taxon>
        <taxon>Oomycota</taxon>
        <taxon>Peronosporomycetes</taxon>
        <taxon>Pythiales</taxon>
        <taxon>Pythiaceae</taxon>
        <taxon>Pythium</taxon>
    </lineage>
</organism>
<evidence type="ECO:0008006" key="4">
    <source>
        <dbReference type="Google" id="ProtNLM"/>
    </source>
</evidence>
<keyword evidence="1" id="KW-1133">Transmembrane helix</keyword>
<comment type="caution">
    <text evidence="2">The sequence shown here is derived from an EMBL/GenBank/DDBJ whole genome shotgun (WGS) entry which is preliminary data.</text>
</comment>
<feature type="transmembrane region" description="Helical" evidence="1">
    <location>
        <begin position="77"/>
        <end position="98"/>
    </location>
</feature>
<feature type="transmembrane region" description="Helical" evidence="1">
    <location>
        <begin position="110"/>
        <end position="136"/>
    </location>
</feature>
<keyword evidence="1" id="KW-0472">Membrane</keyword>
<accession>A0AAD5Q520</accession>
<protein>
    <recommendedName>
        <fullName evidence="4">Transmembrane protein</fullName>
    </recommendedName>
</protein>
<evidence type="ECO:0000313" key="3">
    <source>
        <dbReference type="Proteomes" id="UP001209570"/>
    </source>
</evidence>
<evidence type="ECO:0000256" key="1">
    <source>
        <dbReference type="SAM" id="Phobius"/>
    </source>
</evidence>
<proteinExistence type="predicted"/>
<dbReference type="AlphaFoldDB" id="A0AAD5Q520"/>
<dbReference type="Proteomes" id="UP001209570">
    <property type="component" value="Unassembled WGS sequence"/>
</dbReference>
<reference evidence="2" key="1">
    <citation type="submission" date="2021-12" db="EMBL/GenBank/DDBJ databases">
        <title>Prjna785345.</title>
        <authorList>
            <person name="Rujirawat T."/>
            <person name="Krajaejun T."/>
        </authorList>
    </citation>
    <scope>NUCLEOTIDE SEQUENCE</scope>
    <source>
        <strain evidence="2">Pi057C3</strain>
    </source>
</reference>